<dbReference type="PANTHER" id="PTHR45709">
    <property type="entry name" value="LARGE SUBUNIT GTPASE 1 HOMOLOG-RELATED"/>
    <property type="match status" value="1"/>
</dbReference>
<feature type="compositionally biased region" description="Basic and acidic residues" evidence="6">
    <location>
        <begin position="131"/>
        <end position="145"/>
    </location>
</feature>
<protein>
    <submittedName>
        <fullName evidence="8">Ribosome biogenesis GTPase-like protein Lsg1</fullName>
    </submittedName>
</protein>
<dbReference type="EMBL" id="ML977324">
    <property type="protein sequence ID" value="KAF2114973.1"/>
    <property type="molecule type" value="Genomic_DNA"/>
</dbReference>
<feature type="compositionally biased region" description="Basic residues" evidence="6">
    <location>
        <begin position="647"/>
        <end position="661"/>
    </location>
</feature>
<dbReference type="GO" id="GO:0000054">
    <property type="term" value="P:ribosomal subunit export from nucleus"/>
    <property type="evidence" value="ECO:0007669"/>
    <property type="project" value="TreeGrafter"/>
</dbReference>
<evidence type="ECO:0000259" key="7">
    <source>
        <dbReference type="PROSITE" id="PS51721"/>
    </source>
</evidence>
<accession>A0A6A5Z7E3</accession>
<dbReference type="Gene3D" id="3.40.50.300">
    <property type="entry name" value="P-loop containing nucleotide triphosphate hydrolases"/>
    <property type="match status" value="1"/>
</dbReference>
<name>A0A6A5Z7E3_9PLEO</name>
<keyword evidence="5" id="KW-0342">GTP-binding</keyword>
<dbReference type="InterPro" id="IPR006073">
    <property type="entry name" value="GTP-bd"/>
</dbReference>
<evidence type="ECO:0000256" key="2">
    <source>
        <dbReference type="ARBA" id="ARBA00022490"/>
    </source>
</evidence>
<dbReference type="CDD" id="cd01857">
    <property type="entry name" value="HSR1_MMR1"/>
    <property type="match status" value="1"/>
</dbReference>
<feature type="region of interest" description="Disordered" evidence="6">
    <location>
        <begin position="646"/>
        <end position="667"/>
    </location>
</feature>
<dbReference type="GO" id="GO:0003924">
    <property type="term" value="F:GTPase activity"/>
    <property type="evidence" value="ECO:0007669"/>
    <property type="project" value="InterPro"/>
</dbReference>
<dbReference type="PROSITE" id="PS51721">
    <property type="entry name" value="G_CP"/>
    <property type="match status" value="1"/>
</dbReference>
<keyword evidence="4" id="KW-0378">Hydrolase</keyword>
<feature type="region of interest" description="Disordered" evidence="6">
    <location>
        <begin position="117"/>
        <end position="145"/>
    </location>
</feature>
<dbReference type="InterPro" id="IPR027417">
    <property type="entry name" value="P-loop_NTPase"/>
</dbReference>
<dbReference type="SUPFAM" id="SSF52540">
    <property type="entry name" value="P-loop containing nucleoside triphosphate hydrolases"/>
    <property type="match status" value="1"/>
</dbReference>
<dbReference type="GO" id="GO:0005525">
    <property type="term" value="F:GTP binding"/>
    <property type="evidence" value="ECO:0007669"/>
    <property type="project" value="UniProtKB-KW"/>
</dbReference>
<proteinExistence type="predicted"/>
<dbReference type="AlphaFoldDB" id="A0A6A5Z7E3"/>
<dbReference type="InterPro" id="IPR030378">
    <property type="entry name" value="G_CP_dom"/>
</dbReference>
<evidence type="ECO:0000256" key="4">
    <source>
        <dbReference type="ARBA" id="ARBA00022801"/>
    </source>
</evidence>
<evidence type="ECO:0000256" key="3">
    <source>
        <dbReference type="ARBA" id="ARBA00022741"/>
    </source>
</evidence>
<evidence type="ECO:0000313" key="9">
    <source>
        <dbReference type="Proteomes" id="UP000799770"/>
    </source>
</evidence>
<evidence type="ECO:0000256" key="5">
    <source>
        <dbReference type="ARBA" id="ARBA00023134"/>
    </source>
</evidence>
<gene>
    <name evidence="8" type="ORF">BDV96DRAFT_494129</name>
</gene>
<dbReference type="Pfam" id="PF01926">
    <property type="entry name" value="MMR_HSR1"/>
    <property type="match status" value="1"/>
</dbReference>
<dbReference type="GO" id="GO:0005829">
    <property type="term" value="C:cytosol"/>
    <property type="evidence" value="ECO:0007669"/>
    <property type="project" value="TreeGrafter"/>
</dbReference>
<keyword evidence="2" id="KW-0963">Cytoplasm</keyword>
<dbReference type="FunFam" id="3.40.50.300:FF:001558">
    <property type="entry name" value="Ribosome biogenesis GTPase Lsg1, putative"/>
    <property type="match status" value="1"/>
</dbReference>
<keyword evidence="3" id="KW-0547">Nucleotide-binding</keyword>
<dbReference type="InterPro" id="IPR043358">
    <property type="entry name" value="GNL1-like"/>
</dbReference>
<feature type="domain" description="CP-type G" evidence="7">
    <location>
        <begin position="178"/>
        <end position="421"/>
    </location>
</feature>
<comment type="subcellular location">
    <subcellularLocation>
        <location evidence="1">Cytoplasm</location>
    </subcellularLocation>
</comment>
<dbReference type="Proteomes" id="UP000799770">
    <property type="component" value="Unassembled WGS sequence"/>
</dbReference>
<organism evidence="8 9">
    <name type="scientific">Lophiotrema nucula</name>
    <dbReference type="NCBI Taxonomy" id="690887"/>
    <lineage>
        <taxon>Eukaryota</taxon>
        <taxon>Fungi</taxon>
        <taxon>Dikarya</taxon>
        <taxon>Ascomycota</taxon>
        <taxon>Pezizomycotina</taxon>
        <taxon>Dothideomycetes</taxon>
        <taxon>Pleosporomycetidae</taxon>
        <taxon>Pleosporales</taxon>
        <taxon>Lophiotremataceae</taxon>
        <taxon>Lophiotrema</taxon>
    </lineage>
</organism>
<evidence type="ECO:0000313" key="8">
    <source>
        <dbReference type="EMBL" id="KAF2114973.1"/>
    </source>
</evidence>
<evidence type="ECO:0000256" key="6">
    <source>
        <dbReference type="SAM" id="MobiDB-lite"/>
    </source>
</evidence>
<reference evidence="8" key="1">
    <citation type="journal article" date="2020" name="Stud. Mycol.">
        <title>101 Dothideomycetes genomes: a test case for predicting lifestyles and emergence of pathogens.</title>
        <authorList>
            <person name="Haridas S."/>
            <person name="Albert R."/>
            <person name="Binder M."/>
            <person name="Bloem J."/>
            <person name="Labutti K."/>
            <person name="Salamov A."/>
            <person name="Andreopoulos B."/>
            <person name="Baker S."/>
            <person name="Barry K."/>
            <person name="Bills G."/>
            <person name="Bluhm B."/>
            <person name="Cannon C."/>
            <person name="Castanera R."/>
            <person name="Culley D."/>
            <person name="Daum C."/>
            <person name="Ezra D."/>
            <person name="Gonzalez J."/>
            <person name="Henrissat B."/>
            <person name="Kuo A."/>
            <person name="Liang C."/>
            <person name="Lipzen A."/>
            <person name="Lutzoni F."/>
            <person name="Magnuson J."/>
            <person name="Mondo S."/>
            <person name="Nolan M."/>
            <person name="Ohm R."/>
            <person name="Pangilinan J."/>
            <person name="Park H.-J."/>
            <person name="Ramirez L."/>
            <person name="Alfaro M."/>
            <person name="Sun H."/>
            <person name="Tritt A."/>
            <person name="Yoshinaga Y."/>
            <person name="Zwiers L.-H."/>
            <person name="Turgeon B."/>
            <person name="Goodwin S."/>
            <person name="Spatafora J."/>
            <person name="Crous P."/>
            <person name="Grigoriev I."/>
        </authorList>
    </citation>
    <scope>NUCLEOTIDE SEQUENCE</scope>
    <source>
        <strain evidence="8">CBS 627.86</strain>
    </source>
</reference>
<dbReference type="OrthoDB" id="61815at2759"/>
<keyword evidence="9" id="KW-1185">Reference proteome</keyword>
<dbReference type="PANTHER" id="PTHR45709:SF2">
    <property type="entry name" value="LARGE SUBUNIT GTPASE 1 HOMOLOG"/>
    <property type="match status" value="1"/>
</dbReference>
<sequence length="667" mass="75099">MVLAKSKKSVGLGNSLMNDRFGKGKGADMRRGNYQAEAIQRTGVNGETYVTNPKKEASWVKMRSVTEQAALDEFLSTAELAGTDFTAEKINNVKIIHKDQKNPYLLSAAEERTAVRKHKENRNRLTVPRRPPWDEHTTPQQLDTRERESLLEWRRGLAELIENNDLLMTPFERNLEVWRQLWRVIERSDLVVQIVDARNPLLFRSEDLENYVKEVDPKKNNLLLVNKADMMTLEQRQAWADYFVEAGINFKFFSAELAKEMNEARQLELSDESDDLLDEDDVEEEIDLEGDKLAKEAKKIDLQEMQEEEEEWADEETVDVPGEEIPLSDEDERTRILTTDELEALFLQHAPNIDTGPDGEPRKTQIGLVGYPNVGKSSTINALIGAKKVSVSATPGKTKHFQTIHLSDQVILCDCPGLVFPNFATTKAELVCSGILPIDQLREYTGPAALVAQRIPQPFLEAIYGLKIDIRALEEGGTGTPTAEELLRAYGAARGFSTTGQGQPDESRAARYVLKDYVKGKLLFCHPPPSDPPIDPKHFNRDLYDANHLPAKRRAHLASIAASSSLAGTEDPSLMDDDLDMVPLPPVQGKKTAQMDKRFFGPAQGQGHVSMPFHHQYSEQGKHLSGRKLKTMVALEKGVDPSEVKLNSKKHFKANKKRAKKERLEYE</sequence>
<evidence type="ECO:0000256" key="1">
    <source>
        <dbReference type="ARBA" id="ARBA00004496"/>
    </source>
</evidence>